<accession>A0A2U1AYI7</accession>
<dbReference type="Gene3D" id="3.30.700.10">
    <property type="entry name" value="Glycoprotein, Type 4 Pilin"/>
    <property type="match status" value="1"/>
</dbReference>
<protein>
    <submittedName>
        <fullName evidence="3">Prepilin-type N-terminal cleavage/methylation domain-containing protein/prepilin-type processing-associated H-X9-DG protein</fullName>
    </submittedName>
</protein>
<dbReference type="GO" id="GO:0015628">
    <property type="term" value="P:protein secretion by the type II secretion system"/>
    <property type="evidence" value="ECO:0007669"/>
    <property type="project" value="InterPro"/>
</dbReference>
<dbReference type="NCBIfam" id="TIGR02532">
    <property type="entry name" value="IV_pilin_GFxxxE"/>
    <property type="match status" value="1"/>
</dbReference>
<dbReference type="Proteomes" id="UP000245959">
    <property type="component" value="Unassembled WGS sequence"/>
</dbReference>
<reference evidence="3 4" key="1">
    <citation type="submission" date="2018-04" db="EMBL/GenBank/DDBJ databases">
        <title>Genomic Encyclopedia of Type Strains, Phase IV (KMG-IV): sequencing the most valuable type-strain genomes for metagenomic binning, comparative biology and taxonomic classification.</title>
        <authorList>
            <person name="Goeker M."/>
        </authorList>
    </citation>
    <scope>NUCLEOTIDE SEQUENCE [LARGE SCALE GENOMIC DNA]</scope>
    <source>
        <strain evidence="3 4">DSM 14823</strain>
    </source>
</reference>
<name>A0A2U1AYI7_9BACT</name>
<evidence type="ECO:0000313" key="3">
    <source>
        <dbReference type="EMBL" id="PVY41490.1"/>
    </source>
</evidence>
<dbReference type="PANTHER" id="PTHR30093:SF2">
    <property type="entry name" value="TYPE II SECRETION SYSTEM PROTEIN H"/>
    <property type="match status" value="1"/>
</dbReference>
<dbReference type="GO" id="GO:0015627">
    <property type="term" value="C:type II protein secretion system complex"/>
    <property type="evidence" value="ECO:0007669"/>
    <property type="project" value="InterPro"/>
</dbReference>
<evidence type="ECO:0000256" key="1">
    <source>
        <dbReference type="ARBA" id="ARBA00022481"/>
    </source>
</evidence>
<evidence type="ECO:0000313" key="4">
    <source>
        <dbReference type="Proteomes" id="UP000245959"/>
    </source>
</evidence>
<dbReference type="InterPro" id="IPR012902">
    <property type="entry name" value="N_methyl_site"/>
</dbReference>
<keyword evidence="4" id="KW-1185">Reference proteome</keyword>
<comment type="caution">
    <text evidence="3">The sequence shown here is derived from an EMBL/GenBank/DDBJ whole genome shotgun (WGS) entry which is preliminary data.</text>
</comment>
<evidence type="ECO:0000256" key="2">
    <source>
        <dbReference type="SAM" id="Phobius"/>
    </source>
</evidence>
<keyword evidence="2" id="KW-1133">Transmembrane helix</keyword>
<dbReference type="PANTHER" id="PTHR30093">
    <property type="entry name" value="GENERAL SECRETION PATHWAY PROTEIN G"/>
    <property type="match status" value="1"/>
</dbReference>
<keyword evidence="2" id="KW-0472">Membrane</keyword>
<dbReference type="GeneID" id="78295454"/>
<dbReference type="InterPro" id="IPR000983">
    <property type="entry name" value="Bac_GSPG_pilin"/>
</dbReference>
<dbReference type="InterPro" id="IPR045584">
    <property type="entry name" value="Pilin-like"/>
</dbReference>
<sequence length="215" mass="24465">MRRNFTLIELLIVIAMIAILAAMLLPALNKARDRAHAIRCASNLKQIGNAHMMYSNDNQDFAVPATWGPGDGTSWDRNLGTYFGRTKDTMNYSRFLQCGSHVQVSALTSFNNRRSYALNASLHCIHNNWENGKPQKYTMVRNPGSKFDTKDYHHPENVINSGAQVLIAVTWYRDKDLQYGYPHSHGGNLLFCDGHVGIRYRTPGELKEEEYKLDK</sequence>
<proteinExistence type="predicted"/>
<dbReference type="EMBL" id="QEKH01000014">
    <property type="protein sequence ID" value="PVY41490.1"/>
    <property type="molecule type" value="Genomic_DNA"/>
</dbReference>
<dbReference type="SUPFAM" id="SSF54523">
    <property type="entry name" value="Pili subunits"/>
    <property type="match status" value="1"/>
</dbReference>
<keyword evidence="1" id="KW-0488">Methylation</keyword>
<keyword evidence="2" id="KW-0812">Transmembrane</keyword>
<gene>
    <name evidence="3" type="ORF">C8D82_114104</name>
</gene>
<dbReference type="AlphaFoldDB" id="A0A2U1AYI7"/>
<dbReference type="PRINTS" id="PR00813">
    <property type="entry name" value="BCTERIALGSPG"/>
</dbReference>
<feature type="transmembrane region" description="Helical" evidence="2">
    <location>
        <begin position="7"/>
        <end position="28"/>
    </location>
</feature>
<organism evidence="3 4">
    <name type="scientific">Victivallis vadensis</name>
    <dbReference type="NCBI Taxonomy" id="172901"/>
    <lineage>
        <taxon>Bacteria</taxon>
        <taxon>Pseudomonadati</taxon>
        <taxon>Lentisphaerota</taxon>
        <taxon>Lentisphaeria</taxon>
        <taxon>Victivallales</taxon>
        <taxon>Victivallaceae</taxon>
        <taxon>Victivallis</taxon>
    </lineage>
</organism>
<dbReference type="RefSeq" id="WP_116884141.1">
    <property type="nucleotide sequence ID" value="NZ_DBFOHU010000133.1"/>
</dbReference>